<dbReference type="GO" id="GO:0005737">
    <property type="term" value="C:cytoplasm"/>
    <property type="evidence" value="ECO:0007669"/>
    <property type="project" value="GOC"/>
</dbReference>
<evidence type="ECO:0000256" key="1">
    <source>
        <dbReference type="SAM" id="Coils"/>
    </source>
</evidence>
<evidence type="ECO:0000259" key="2">
    <source>
        <dbReference type="Pfam" id="PF05050"/>
    </source>
</evidence>
<keyword evidence="4" id="KW-1185">Reference proteome</keyword>
<name>A0AAX0WZ16_9GAMM</name>
<feature type="coiled-coil region" evidence="1">
    <location>
        <begin position="327"/>
        <end position="410"/>
    </location>
</feature>
<dbReference type="PANTHER" id="PTHR34009:SF2">
    <property type="entry name" value="PROTEIN STAR"/>
    <property type="match status" value="1"/>
</dbReference>
<dbReference type="Proteomes" id="UP000192511">
    <property type="component" value="Unassembled WGS sequence"/>
</dbReference>
<organism evidence="3 4">
    <name type="scientific">Legionella anisa</name>
    <dbReference type="NCBI Taxonomy" id="28082"/>
    <lineage>
        <taxon>Bacteria</taxon>
        <taxon>Pseudomonadati</taxon>
        <taxon>Pseudomonadota</taxon>
        <taxon>Gammaproteobacteria</taxon>
        <taxon>Legionellales</taxon>
        <taxon>Legionellaceae</taxon>
        <taxon>Legionella</taxon>
    </lineage>
</organism>
<proteinExistence type="predicted"/>
<dbReference type="InterPro" id="IPR006342">
    <property type="entry name" value="FkbM_mtfrase"/>
</dbReference>
<keyword evidence="3" id="KW-0808">Transferase</keyword>
<sequence>MNFVSYAQNFEDVMLWRALKHIKNGFYVDVGANDPTHDSVTRAFYENGWTGINIEPVSQWFQKLKKERHRDINLQVAAGEKQGEIFFYELPNTGLSTTNKTIAEKHEIEHGYTKIERKVPVMMLTEIICEHRIKQIHFLKIDVEGAEKKVLEGLDLTKIRPWIVLVESTLPNTQIEDFIEWETLLLNADYDYVYFDGLNRFYIAKEHDNLSHNFKTPPNYFDGFLMSETQSFCRNMMNEKNQLKAELIETIELKEYKSNAENQIHSLTTWLADARQEAAVLQEYKTNADAQIHSLTTWLTDACQEVEVLQEYKKNADTQIHSLTKWLTDARQEVEVLQEYKKNADDQVHSLTTWLTDVRQEVEVLQEYKKNADAQVHSLTTLLTEARQEVTNADAKIQLLTAQLADAQNLLSLPLIKIALKVINTSNNLFTKVQFFKGIKNEAKK</sequence>
<gene>
    <name evidence="3" type="ORF">A6J39_013425</name>
</gene>
<dbReference type="PANTHER" id="PTHR34009">
    <property type="entry name" value="PROTEIN STAR"/>
    <property type="match status" value="1"/>
</dbReference>
<accession>A0AAX0WZ16</accession>
<dbReference type="GeneID" id="98065508"/>
<dbReference type="InterPro" id="IPR053202">
    <property type="entry name" value="EGF_Rcpt_Signaling_Reg"/>
</dbReference>
<reference evidence="3" key="1">
    <citation type="submission" date="2017-12" db="EMBL/GenBank/DDBJ databases">
        <title>FDA dAtabase for Regulatory Grade micrObial Sequences (FDA-ARGOS): Supporting development and validation of Infectious Disease Dx tests.</title>
        <authorList>
            <person name="Kerrigan L."/>
            <person name="Tallon L.J."/>
            <person name="Sadzewicz L."/>
            <person name="Sengamalay N."/>
            <person name="Ott S."/>
            <person name="Godinez A."/>
            <person name="Nagaraj S."/>
            <person name="Vavikolanu K."/>
            <person name="Vyas G."/>
            <person name="Nadendla S."/>
            <person name="Aluvathingal J."/>
            <person name="Sichtig H."/>
        </authorList>
    </citation>
    <scope>NUCLEOTIDE SEQUENCE [LARGE SCALE GENOMIC DNA]</scope>
    <source>
        <strain evidence="3">FDAARGOS_200</strain>
    </source>
</reference>
<evidence type="ECO:0000313" key="3">
    <source>
        <dbReference type="EMBL" id="PNL62134.1"/>
    </source>
</evidence>
<dbReference type="EMBL" id="NBTX02000004">
    <property type="protein sequence ID" value="PNL62134.1"/>
    <property type="molecule type" value="Genomic_DNA"/>
</dbReference>
<dbReference type="NCBIfam" id="TIGR01444">
    <property type="entry name" value="fkbM_fam"/>
    <property type="match status" value="1"/>
</dbReference>
<dbReference type="GO" id="GO:0032259">
    <property type="term" value="P:methylation"/>
    <property type="evidence" value="ECO:0007669"/>
    <property type="project" value="UniProtKB-KW"/>
</dbReference>
<dbReference type="Pfam" id="PF05050">
    <property type="entry name" value="Methyltransf_21"/>
    <property type="match status" value="1"/>
</dbReference>
<keyword evidence="1" id="KW-0175">Coiled coil</keyword>
<dbReference type="GO" id="GO:0006888">
    <property type="term" value="P:endoplasmic reticulum to Golgi vesicle-mediated transport"/>
    <property type="evidence" value="ECO:0007669"/>
    <property type="project" value="TreeGrafter"/>
</dbReference>
<dbReference type="GO" id="GO:0005886">
    <property type="term" value="C:plasma membrane"/>
    <property type="evidence" value="ECO:0007669"/>
    <property type="project" value="TreeGrafter"/>
</dbReference>
<keyword evidence="3" id="KW-0489">Methyltransferase</keyword>
<protein>
    <submittedName>
        <fullName evidence="3">FkbM family methyltransferase</fullName>
    </submittedName>
</protein>
<feature type="domain" description="Methyltransferase FkbM" evidence="2">
    <location>
        <begin position="29"/>
        <end position="192"/>
    </location>
</feature>
<dbReference type="AlphaFoldDB" id="A0AAX0WZ16"/>
<evidence type="ECO:0000313" key="4">
    <source>
        <dbReference type="Proteomes" id="UP000192511"/>
    </source>
</evidence>
<dbReference type="GO" id="GO:0016197">
    <property type="term" value="P:endosomal transport"/>
    <property type="evidence" value="ECO:0007669"/>
    <property type="project" value="TreeGrafter"/>
</dbReference>
<dbReference type="Gene3D" id="3.40.50.150">
    <property type="entry name" value="Vaccinia Virus protein VP39"/>
    <property type="match status" value="1"/>
</dbReference>
<comment type="caution">
    <text evidence="3">The sequence shown here is derived from an EMBL/GenBank/DDBJ whole genome shotgun (WGS) entry which is preliminary data.</text>
</comment>
<dbReference type="RefSeq" id="WP_019233258.1">
    <property type="nucleotide sequence ID" value="NZ_CAAAHR010000043.1"/>
</dbReference>
<dbReference type="GO" id="GO:0008168">
    <property type="term" value="F:methyltransferase activity"/>
    <property type="evidence" value="ECO:0007669"/>
    <property type="project" value="UniProtKB-KW"/>
</dbReference>
<dbReference type="InterPro" id="IPR029063">
    <property type="entry name" value="SAM-dependent_MTases_sf"/>
</dbReference>
<dbReference type="SUPFAM" id="SSF53335">
    <property type="entry name" value="S-adenosyl-L-methionine-dependent methyltransferases"/>
    <property type="match status" value="1"/>
</dbReference>